<dbReference type="Proteomes" id="UP000237105">
    <property type="component" value="Unassembled WGS sequence"/>
</dbReference>
<dbReference type="AlphaFoldDB" id="A0A2P5ADD2"/>
<sequence length="228" mass="26595">MDQLEKHSKSDPILDFSSTESLEFLINNKDISWPDDSVMKVNDNHILRGEEEEIMKIRHELEVDVERDLEEELKEGIYHLALRLNRLYQHRKERTKRENESAGVKFAQEETFSEVNINIKMEGGTKIEIKETKKNDHHDRQELSRDHKIRPQSSRTRLLMSRKSKKFDWVNSLRSDSGPVIMNKKIHGSQASMMSNEGGGGVGHRRQLQRGIISVNNDREPLDLGWKV</sequence>
<organism evidence="1 2">
    <name type="scientific">Parasponia andersonii</name>
    <name type="common">Sponia andersonii</name>
    <dbReference type="NCBI Taxonomy" id="3476"/>
    <lineage>
        <taxon>Eukaryota</taxon>
        <taxon>Viridiplantae</taxon>
        <taxon>Streptophyta</taxon>
        <taxon>Embryophyta</taxon>
        <taxon>Tracheophyta</taxon>
        <taxon>Spermatophyta</taxon>
        <taxon>Magnoliopsida</taxon>
        <taxon>eudicotyledons</taxon>
        <taxon>Gunneridae</taxon>
        <taxon>Pentapetalae</taxon>
        <taxon>rosids</taxon>
        <taxon>fabids</taxon>
        <taxon>Rosales</taxon>
        <taxon>Cannabaceae</taxon>
        <taxon>Parasponia</taxon>
    </lineage>
</organism>
<dbReference type="STRING" id="3476.A0A2P5ADD2"/>
<dbReference type="OrthoDB" id="1917248at2759"/>
<evidence type="ECO:0000313" key="1">
    <source>
        <dbReference type="EMBL" id="PON34550.1"/>
    </source>
</evidence>
<dbReference type="EMBL" id="JXTB01000653">
    <property type="protein sequence ID" value="PON34550.1"/>
    <property type="molecule type" value="Genomic_DNA"/>
</dbReference>
<accession>A0A2P5ADD2</accession>
<gene>
    <name evidence="1" type="ORF">PanWU01x14_343360</name>
</gene>
<evidence type="ECO:0000313" key="2">
    <source>
        <dbReference type="Proteomes" id="UP000237105"/>
    </source>
</evidence>
<proteinExistence type="predicted"/>
<keyword evidence="2" id="KW-1185">Reference proteome</keyword>
<reference evidence="2" key="1">
    <citation type="submission" date="2016-06" db="EMBL/GenBank/DDBJ databases">
        <title>Parallel loss of symbiosis genes in relatives of nitrogen-fixing non-legume Parasponia.</title>
        <authorList>
            <person name="Van Velzen R."/>
            <person name="Holmer R."/>
            <person name="Bu F."/>
            <person name="Rutten L."/>
            <person name="Van Zeijl A."/>
            <person name="Liu W."/>
            <person name="Santuari L."/>
            <person name="Cao Q."/>
            <person name="Sharma T."/>
            <person name="Shen D."/>
            <person name="Roswanjaya Y."/>
            <person name="Wardhani T."/>
            <person name="Kalhor M.S."/>
            <person name="Jansen J."/>
            <person name="Van den Hoogen J."/>
            <person name="Gungor B."/>
            <person name="Hartog M."/>
            <person name="Hontelez J."/>
            <person name="Verver J."/>
            <person name="Yang W.-C."/>
            <person name="Schijlen E."/>
            <person name="Repin R."/>
            <person name="Schilthuizen M."/>
            <person name="Schranz E."/>
            <person name="Heidstra R."/>
            <person name="Miyata K."/>
            <person name="Fedorova E."/>
            <person name="Kohlen W."/>
            <person name="Bisseling T."/>
            <person name="Smit S."/>
            <person name="Geurts R."/>
        </authorList>
    </citation>
    <scope>NUCLEOTIDE SEQUENCE [LARGE SCALE GENOMIC DNA]</scope>
    <source>
        <strain evidence="2">cv. WU1-14</strain>
    </source>
</reference>
<name>A0A2P5ADD2_PARAD</name>
<protein>
    <submittedName>
        <fullName evidence="1">Uncharacterized protein</fullName>
    </submittedName>
</protein>
<comment type="caution">
    <text evidence="1">The sequence shown here is derived from an EMBL/GenBank/DDBJ whole genome shotgun (WGS) entry which is preliminary data.</text>
</comment>